<evidence type="ECO:0000259" key="3">
    <source>
        <dbReference type="Pfam" id="PF05378"/>
    </source>
</evidence>
<dbReference type="SUPFAM" id="SSF53067">
    <property type="entry name" value="Actin-like ATPase domain"/>
    <property type="match status" value="1"/>
</dbReference>
<sequence length="704" mass="71356">MADTGGGWQGGAVLLGVDTGGTYTDAVIVDPDADRVIGSAKSLTTRGDLALGIGRAVDAALAGAGVAAGDVAMVSLSTTLATNALVEGQGGRVALVFIGFDADDLTRGGLAEALAGDPVIRLPGGHSHAGGEVAPLDLAALDAAVAPLAGQVMGFAVAARFATRNPAHELAARDLIRRVTGRPVTCSHELSANLNGPKRALTAVLNARLIGMIDRLVAACEGHLGAIGIAAPLMVVRGDGALISAAMVRERPIETILSGPAASIVGARWLTGATDALVSDIGGTTTDVALLRGGLPEIDAQGARVGGFRTMVEAVAMRTTGLGGDSEVHLLEGLEGGLRLGPRRLIPVALMAADHGAMVHAALDRALAGEAVGEHDGRFVLPMPGNAGGLSAREAALLARITAPMPLGAALSSRLEVAAMERLVARGLVMLAGVTPSDASHVTGGLGAWDAVASEKALRLLARRRNGRGERFAPDAATLATQIIGQLTAQTVDCLLEAAFAEDPGFAGEVPEALARHPLLRAGLAQHRGVVEVSARLGIPVIGLGASAPHYYGAVGERLGCAMILPEHAGVANAIGAVVGLVTQRATGLVSSPGEGRFTAHFPGGLQHFPDRDAALDAMEAALVAEARARAERAGAERAGADALRITTRREIREAVVEGRAMFIEATLTATAAGRPRIAHARQEDKADVTGPRPAFAATPAESA</sequence>
<organism evidence="4 5">
    <name type="scientific">Fertoeibacter niger</name>
    <dbReference type="NCBI Taxonomy" id="2656921"/>
    <lineage>
        <taxon>Bacteria</taxon>
        <taxon>Pseudomonadati</taxon>
        <taxon>Pseudomonadota</taxon>
        <taxon>Alphaproteobacteria</taxon>
        <taxon>Rhodobacterales</taxon>
        <taxon>Paracoccaceae</taxon>
        <taxon>Fertoeibacter</taxon>
    </lineage>
</organism>
<dbReference type="AlphaFoldDB" id="A0A8X8H1Y2"/>
<dbReference type="InterPro" id="IPR002821">
    <property type="entry name" value="Hydantoinase_A"/>
</dbReference>
<dbReference type="InterPro" id="IPR008040">
    <property type="entry name" value="Hydant_A_N"/>
</dbReference>
<evidence type="ECO:0000313" key="5">
    <source>
        <dbReference type="Proteomes" id="UP000484076"/>
    </source>
</evidence>
<dbReference type="InterPro" id="IPR045079">
    <property type="entry name" value="Oxoprolinase-like"/>
</dbReference>
<evidence type="ECO:0000313" key="4">
    <source>
        <dbReference type="EMBL" id="NUB44687.1"/>
    </source>
</evidence>
<dbReference type="Pfam" id="PF05378">
    <property type="entry name" value="Hydant_A_N"/>
    <property type="match status" value="1"/>
</dbReference>
<dbReference type="PANTHER" id="PTHR11365:SF2">
    <property type="entry name" value="5-OXOPROLINASE"/>
    <property type="match status" value="1"/>
</dbReference>
<dbReference type="EMBL" id="WHUT02000005">
    <property type="protein sequence ID" value="NUB44687.1"/>
    <property type="molecule type" value="Genomic_DNA"/>
</dbReference>
<dbReference type="GO" id="GO:0005829">
    <property type="term" value="C:cytosol"/>
    <property type="evidence" value="ECO:0007669"/>
    <property type="project" value="TreeGrafter"/>
</dbReference>
<evidence type="ECO:0000259" key="2">
    <source>
        <dbReference type="Pfam" id="PF01968"/>
    </source>
</evidence>
<dbReference type="Proteomes" id="UP000484076">
    <property type="component" value="Unassembled WGS sequence"/>
</dbReference>
<dbReference type="GO" id="GO:0017168">
    <property type="term" value="F:5-oxoprolinase (ATP-hydrolyzing) activity"/>
    <property type="evidence" value="ECO:0007669"/>
    <property type="project" value="TreeGrafter"/>
</dbReference>
<protein>
    <submittedName>
        <fullName evidence="4">Hydantoinase/oxoprolinase family protein</fullName>
    </submittedName>
</protein>
<dbReference type="Pfam" id="PF01968">
    <property type="entry name" value="Hydantoinase_A"/>
    <property type="match status" value="1"/>
</dbReference>
<name>A0A8X8H1Y2_9RHOB</name>
<feature type="region of interest" description="Disordered" evidence="1">
    <location>
        <begin position="677"/>
        <end position="704"/>
    </location>
</feature>
<keyword evidence="5" id="KW-1185">Reference proteome</keyword>
<comment type="caution">
    <text evidence="4">The sequence shown here is derived from an EMBL/GenBank/DDBJ whole genome shotgun (WGS) entry which is preliminary data.</text>
</comment>
<reference evidence="4" key="1">
    <citation type="submission" date="2020-05" db="EMBL/GenBank/DDBJ databases">
        <title>Fertoebacter nigrum gen. nov., sp. nov., a new member of the family Rhodobacteraceae.</title>
        <authorList>
            <person name="Szuroczki S."/>
            <person name="Abbaszade G."/>
            <person name="Buni D."/>
            <person name="Schumann P."/>
            <person name="Toth E."/>
        </authorList>
    </citation>
    <scope>NUCLEOTIDE SEQUENCE</scope>
    <source>
        <strain evidence="4">RG-N-1a</strain>
    </source>
</reference>
<gene>
    <name evidence="4" type="ORF">GEU84_009860</name>
</gene>
<dbReference type="PANTHER" id="PTHR11365">
    <property type="entry name" value="5-OXOPROLINASE RELATED"/>
    <property type="match status" value="1"/>
</dbReference>
<proteinExistence type="predicted"/>
<dbReference type="GO" id="GO:0006749">
    <property type="term" value="P:glutathione metabolic process"/>
    <property type="evidence" value="ECO:0007669"/>
    <property type="project" value="TreeGrafter"/>
</dbReference>
<feature type="domain" description="Hydantoinase A/oxoprolinase" evidence="2">
    <location>
        <begin position="199"/>
        <end position="343"/>
    </location>
</feature>
<dbReference type="InterPro" id="IPR043129">
    <property type="entry name" value="ATPase_NBD"/>
</dbReference>
<evidence type="ECO:0000256" key="1">
    <source>
        <dbReference type="SAM" id="MobiDB-lite"/>
    </source>
</evidence>
<feature type="domain" description="Hydantoinase/oxoprolinase N-terminal" evidence="3">
    <location>
        <begin position="15"/>
        <end position="179"/>
    </location>
</feature>
<accession>A0A8X8H1Y2</accession>